<gene>
    <name evidence="1" type="ORF">DV20_08655</name>
</gene>
<keyword evidence="2" id="KW-1185">Reference proteome</keyword>
<organism evidence="1 2">
    <name type="scientific">Amycolatopsis rifamycinica</name>
    <dbReference type="NCBI Taxonomy" id="287986"/>
    <lineage>
        <taxon>Bacteria</taxon>
        <taxon>Bacillati</taxon>
        <taxon>Actinomycetota</taxon>
        <taxon>Actinomycetes</taxon>
        <taxon>Pseudonocardiales</taxon>
        <taxon>Pseudonocardiaceae</taxon>
        <taxon>Amycolatopsis</taxon>
    </lineage>
</organism>
<proteinExistence type="predicted"/>
<dbReference type="EMBL" id="JMQI01000016">
    <property type="protein sequence ID" value="KDN22593.1"/>
    <property type="molecule type" value="Genomic_DNA"/>
</dbReference>
<accession>A0A066UEF9</accession>
<dbReference type="OrthoDB" id="3629385at2"/>
<name>A0A066UEF9_9PSEU</name>
<dbReference type="Proteomes" id="UP000027345">
    <property type="component" value="Unassembled WGS sequence"/>
</dbReference>
<dbReference type="STRING" id="287986.DV20_08655"/>
<dbReference type="RefSeq" id="WP_043778111.1">
    <property type="nucleotide sequence ID" value="NZ_JMQI01000016.1"/>
</dbReference>
<dbReference type="AlphaFoldDB" id="A0A066UEF9"/>
<sequence length="158" mass="16465">MTDNRDPSPAPDLSVRQFTGDLIDAATAGDYDDVAEALAVLARAGSPRVPAGVVGDLVGRCAAAVRGHHGPGADTVFTVVLEDEQGERAEVERLPPGPRAAMRALLAALNHDRPSRDIQVELATRGTPADIVGVLTHLLVWLAELAEPSAAALSCFTD</sequence>
<comment type="caution">
    <text evidence="1">The sequence shown here is derived from an EMBL/GenBank/DDBJ whole genome shotgun (WGS) entry which is preliminary data.</text>
</comment>
<protein>
    <submittedName>
        <fullName evidence="1">Uncharacterized protein</fullName>
    </submittedName>
</protein>
<evidence type="ECO:0000313" key="1">
    <source>
        <dbReference type="EMBL" id="KDN22593.1"/>
    </source>
</evidence>
<evidence type="ECO:0000313" key="2">
    <source>
        <dbReference type="Proteomes" id="UP000027345"/>
    </source>
</evidence>
<reference evidence="1 2" key="1">
    <citation type="submission" date="2014-05" db="EMBL/GenBank/DDBJ databases">
        <title>Draft genome sequence of Amycolatopsis rifamycinica DSM 46095.</title>
        <authorList>
            <person name="Lal R."/>
            <person name="Saxena A."/>
            <person name="Kumari R."/>
            <person name="Mukherjee U."/>
            <person name="Singh P."/>
            <person name="Sangwan N."/>
            <person name="Mahato N.K."/>
        </authorList>
    </citation>
    <scope>NUCLEOTIDE SEQUENCE [LARGE SCALE GENOMIC DNA]</scope>
    <source>
        <strain evidence="1 2">DSM 46095</strain>
    </source>
</reference>